<keyword evidence="1" id="KW-1133">Transmembrane helix</keyword>
<dbReference type="Proteomes" id="UP000305674">
    <property type="component" value="Unassembled WGS sequence"/>
</dbReference>
<protein>
    <recommendedName>
        <fullName evidence="4">Class IIb bacteriocin, lactobin A/cerein 7B family</fullName>
    </recommendedName>
</protein>
<keyword evidence="1" id="KW-0472">Membrane</keyword>
<evidence type="ECO:0000313" key="2">
    <source>
        <dbReference type="EMBL" id="TKB51180.1"/>
    </source>
</evidence>
<comment type="caution">
    <text evidence="2">The sequence shown here is derived from an EMBL/GenBank/DDBJ whole genome shotgun (WGS) entry which is preliminary data.</text>
</comment>
<accession>A0A4U1BIB4</accession>
<evidence type="ECO:0000256" key="1">
    <source>
        <dbReference type="SAM" id="Phobius"/>
    </source>
</evidence>
<dbReference type="EMBL" id="SWCI01000001">
    <property type="protein sequence ID" value="TKB51180.1"/>
    <property type="molecule type" value="Genomic_DNA"/>
</dbReference>
<organism evidence="2 3">
    <name type="scientific">Ferrimonas sediminicola</name>
    <dbReference type="NCBI Taxonomy" id="2569538"/>
    <lineage>
        <taxon>Bacteria</taxon>
        <taxon>Pseudomonadati</taxon>
        <taxon>Pseudomonadota</taxon>
        <taxon>Gammaproteobacteria</taxon>
        <taxon>Alteromonadales</taxon>
        <taxon>Ferrimonadaceae</taxon>
        <taxon>Ferrimonas</taxon>
    </lineage>
</organism>
<proteinExistence type="predicted"/>
<feature type="transmembrane region" description="Helical" evidence="1">
    <location>
        <begin position="20"/>
        <end position="44"/>
    </location>
</feature>
<evidence type="ECO:0008006" key="4">
    <source>
        <dbReference type="Google" id="ProtNLM"/>
    </source>
</evidence>
<name>A0A4U1BIB4_9GAMM</name>
<gene>
    <name evidence="2" type="ORF">FCL40_01080</name>
</gene>
<sequence>MQSLTSKEMQQVTGGEFSDWVAAAAVAVVSTFSGGASVVAGLAVKEVLSDTEATGRILYNNPCTPKF</sequence>
<evidence type="ECO:0000313" key="3">
    <source>
        <dbReference type="Proteomes" id="UP000305674"/>
    </source>
</evidence>
<reference evidence="2 3" key="1">
    <citation type="submission" date="2019-04" db="EMBL/GenBank/DDBJ databases">
        <authorList>
            <person name="Hwang J.C."/>
        </authorList>
    </citation>
    <scope>NUCLEOTIDE SEQUENCE [LARGE SCALE GENOMIC DNA]</scope>
    <source>
        <strain evidence="2 3">IMCC35001</strain>
    </source>
</reference>
<keyword evidence="1" id="KW-0812">Transmembrane</keyword>
<dbReference type="AlphaFoldDB" id="A0A4U1BIB4"/>
<keyword evidence="3" id="KW-1185">Reference proteome</keyword>
<dbReference type="RefSeq" id="WP_136850495.1">
    <property type="nucleotide sequence ID" value="NZ_SWCI01000001.1"/>
</dbReference>